<dbReference type="NCBIfam" id="TIGR00152">
    <property type="entry name" value="dephospho-CoA kinase"/>
    <property type="match status" value="1"/>
</dbReference>
<dbReference type="PANTHER" id="PTHR10695:SF46">
    <property type="entry name" value="BIFUNCTIONAL COENZYME A SYNTHASE-RELATED"/>
    <property type="match status" value="1"/>
</dbReference>
<evidence type="ECO:0000256" key="1">
    <source>
        <dbReference type="ARBA" id="ARBA00022741"/>
    </source>
</evidence>
<protein>
    <recommendedName>
        <fullName evidence="6">Dephospho-CoA kinase</fullName>
    </recommendedName>
</protein>
<dbReference type="CDD" id="cd02022">
    <property type="entry name" value="DPCK"/>
    <property type="match status" value="1"/>
</dbReference>
<accession>A0A9W4XI62</accession>
<dbReference type="InterPro" id="IPR001977">
    <property type="entry name" value="Depp_CoAkinase"/>
</dbReference>
<dbReference type="GO" id="GO:0015937">
    <property type="term" value="P:coenzyme A biosynthetic process"/>
    <property type="evidence" value="ECO:0007669"/>
    <property type="project" value="InterPro"/>
</dbReference>
<dbReference type="HAMAP" id="MF_00376">
    <property type="entry name" value="Dephospho_CoA_kinase"/>
    <property type="match status" value="1"/>
</dbReference>
<dbReference type="Gene3D" id="3.40.50.300">
    <property type="entry name" value="P-loop containing nucleotide triphosphate hydrolases"/>
    <property type="match status" value="1"/>
</dbReference>
<evidence type="ECO:0000313" key="5">
    <source>
        <dbReference type="Proteomes" id="UP001152885"/>
    </source>
</evidence>
<dbReference type="PANTHER" id="PTHR10695">
    <property type="entry name" value="DEPHOSPHO-COA KINASE-RELATED"/>
    <property type="match status" value="1"/>
</dbReference>
<dbReference type="AlphaFoldDB" id="A0A9W4XI62"/>
<dbReference type="PROSITE" id="PS51219">
    <property type="entry name" value="DPCK"/>
    <property type="match status" value="1"/>
</dbReference>
<gene>
    <name evidence="4" type="ORF">CANVERA_P4311</name>
</gene>
<dbReference type="EMBL" id="CANTUO010000005">
    <property type="protein sequence ID" value="CAI5759799.1"/>
    <property type="molecule type" value="Genomic_DNA"/>
</dbReference>
<reference evidence="4" key="1">
    <citation type="submission" date="2022-12" db="EMBL/GenBank/DDBJ databases">
        <authorList>
            <person name="Brejova B."/>
        </authorList>
    </citation>
    <scope>NUCLEOTIDE SEQUENCE</scope>
</reference>
<keyword evidence="3" id="KW-0812">Transmembrane</keyword>
<dbReference type="InterPro" id="IPR027417">
    <property type="entry name" value="P-loop_NTPase"/>
</dbReference>
<evidence type="ECO:0000256" key="3">
    <source>
        <dbReference type="SAM" id="Phobius"/>
    </source>
</evidence>
<dbReference type="Proteomes" id="UP001152885">
    <property type="component" value="Unassembled WGS sequence"/>
</dbReference>
<keyword evidence="3" id="KW-1133">Transmembrane helix</keyword>
<dbReference type="SUPFAM" id="SSF52540">
    <property type="entry name" value="P-loop containing nucleoside triphosphate hydrolases"/>
    <property type="match status" value="1"/>
</dbReference>
<evidence type="ECO:0000313" key="4">
    <source>
        <dbReference type="EMBL" id="CAI5759799.1"/>
    </source>
</evidence>
<name>A0A9W4XI62_9ASCO</name>
<feature type="transmembrane region" description="Helical" evidence="3">
    <location>
        <begin position="203"/>
        <end position="223"/>
    </location>
</feature>
<keyword evidence="5" id="KW-1185">Reference proteome</keyword>
<dbReference type="OrthoDB" id="247245at2759"/>
<comment type="caution">
    <text evidence="4">The sequence shown here is derived from an EMBL/GenBank/DDBJ whole genome shotgun (WGS) entry which is preliminary data.</text>
</comment>
<organism evidence="4 5">
    <name type="scientific">Candida verbasci</name>
    <dbReference type="NCBI Taxonomy" id="1227364"/>
    <lineage>
        <taxon>Eukaryota</taxon>
        <taxon>Fungi</taxon>
        <taxon>Dikarya</taxon>
        <taxon>Ascomycota</taxon>
        <taxon>Saccharomycotina</taxon>
        <taxon>Pichiomycetes</taxon>
        <taxon>Debaryomycetaceae</taxon>
        <taxon>Candida/Lodderomyces clade</taxon>
        <taxon>Candida</taxon>
    </lineage>
</organism>
<keyword evidence="3" id="KW-0472">Membrane</keyword>
<evidence type="ECO:0008006" key="6">
    <source>
        <dbReference type="Google" id="ProtNLM"/>
    </source>
</evidence>
<keyword evidence="1" id="KW-0547">Nucleotide-binding</keyword>
<evidence type="ECO:0000256" key="2">
    <source>
        <dbReference type="ARBA" id="ARBA00022840"/>
    </source>
</evidence>
<dbReference type="GO" id="GO:0005524">
    <property type="term" value="F:ATP binding"/>
    <property type="evidence" value="ECO:0007669"/>
    <property type="project" value="UniProtKB-KW"/>
</dbReference>
<proteinExistence type="inferred from homology"/>
<keyword evidence="2" id="KW-0067">ATP-binding</keyword>
<dbReference type="GO" id="GO:0004140">
    <property type="term" value="F:dephospho-CoA kinase activity"/>
    <property type="evidence" value="ECO:0007669"/>
    <property type="project" value="InterPro"/>
</dbReference>
<dbReference type="Pfam" id="PF01121">
    <property type="entry name" value="CoaE"/>
    <property type="match status" value="1"/>
</dbReference>
<sequence>MLIVGLTGGIACGKSTVSNELKKCNSVVIDADLIAREVVYPNTNAYNKIVANFGNDVPNLLNDDKTLNRTALGEYVFKDKARVRILNSIVHPAVKYEIFKRIIKAYLTLEKLVILDVPLLFESGLYLICGSIINVSCTRELQIERLLKRNTELSESDAIDRINNQMSNDEKNYRSDYIIDNSGDINDLEVSVENVIREVRPGVFWYLIDLFPPFAIASALFTFTIRRIIDKFKGTKPKLD</sequence>